<accession>A0ABY0GUF0</accession>
<dbReference type="InterPro" id="IPR056599">
    <property type="entry name" value="AAA_lid_fung"/>
</dbReference>
<comment type="caution">
    <text evidence="2">The sequence shown here is derived from an EMBL/GenBank/DDBJ whole genome shotgun (WGS) entry which is preliminary data.</text>
</comment>
<dbReference type="EMBL" id="QJNS01000451">
    <property type="protein sequence ID" value="RYO77564.1"/>
    <property type="molecule type" value="Genomic_DNA"/>
</dbReference>
<gene>
    <name evidence="2" type="ORF">DL762_009186</name>
</gene>
<dbReference type="PANTHER" id="PTHR46411">
    <property type="entry name" value="FAMILY ATPASE, PUTATIVE-RELATED"/>
    <property type="match status" value="1"/>
</dbReference>
<evidence type="ECO:0000313" key="2">
    <source>
        <dbReference type="EMBL" id="RYO77564.1"/>
    </source>
</evidence>
<dbReference type="PANTHER" id="PTHR46411:SF2">
    <property type="entry name" value="AAA+ ATPASE DOMAIN-CONTAINING PROTEIN"/>
    <property type="match status" value="1"/>
</dbReference>
<reference evidence="2 3" key="1">
    <citation type="submission" date="2018-06" db="EMBL/GenBank/DDBJ databases">
        <title>Complete Genomes of Monosporascus.</title>
        <authorList>
            <person name="Robinson A.J."/>
            <person name="Natvig D.O."/>
        </authorList>
    </citation>
    <scope>NUCLEOTIDE SEQUENCE [LARGE SCALE GENOMIC DNA]</scope>
    <source>
        <strain evidence="2 3">CBS 609.92</strain>
    </source>
</reference>
<evidence type="ECO:0000259" key="1">
    <source>
        <dbReference type="Pfam" id="PF23232"/>
    </source>
</evidence>
<name>A0ABY0GUF0_9PEZI</name>
<protein>
    <recommendedName>
        <fullName evidence="1">AAA+ ATPase lid domain-containing protein</fullName>
    </recommendedName>
</protein>
<evidence type="ECO:0000313" key="3">
    <source>
        <dbReference type="Proteomes" id="UP000294003"/>
    </source>
</evidence>
<feature type="domain" description="AAA+ ATPase lid" evidence="1">
    <location>
        <begin position="20"/>
        <end position="103"/>
    </location>
</feature>
<sequence length="126" mass="14483">MPSSRACSWPCAARSWTGGQRRQAWRNFLNHLKSLGAGDNDHDVERYVSGLAEYAISGREIRNSITTARKLAQFKGKKKNYTHLKQSLKIQGKFNKYLKGIREGVSDEQMARDKGVRQYMPHEIDR</sequence>
<dbReference type="Proteomes" id="UP000294003">
    <property type="component" value="Unassembled WGS sequence"/>
</dbReference>
<dbReference type="Pfam" id="PF23232">
    <property type="entry name" value="AAA_lid_13"/>
    <property type="match status" value="1"/>
</dbReference>
<keyword evidence="3" id="KW-1185">Reference proteome</keyword>
<proteinExistence type="predicted"/>
<organism evidence="2 3">
    <name type="scientific">Monosporascus cannonballus</name>
    <dbReference type="NCBI Taxonomy" id="155416"/>
    <lineage>
        <taxon>Eukaryota</taxon>
        <taxon>Fungi</taxon>
        <taxon>Dikarya</taxon>
        <taxon>Ascomycota</taxon>
        <taxon>Pezizomycotina</taxon>
        <taxon>Sordariomycetes</taxon>
        <taxon>Xylariomycetidae</taxon>
        <taxon>Xylariales</taxon>
        <taxon>Xylariales incertae sedis</taxon>
        <taxon>Monosporascus</taxon>
    </lineage>
</organism>